<evidence type="ECO:0000256" key="2">
    <source>
        <dbReference type="ARBA" id="ARBA00008226"/>
    </source>
</evidence>
<evidence type="ECO:0000256" key="4">
    <source>
        <dbReference type="ARBA" id="ARBA00022598"/>
    </source>
</evidence>
<evidence type="ECO:0000259" key="16">
    <source>
        <dbReference type="PROSITE" id="PS51447"/>
    </source>
</evidence>
<evidence type="ECO:0000256" key="8">
    <source>
        <dbReference type="ARBA" id="ARBA00022946"/>
    </source>
</evidence>
<dbReference type="InterPro" id="IPR002319">
    <property type="entry name" value="Phenylalanyl-tRNA_Synthase"/>
</dbReference>
<evidence type="ECO:0000313" key="17">
    <source>
        <dbReference type="EMBL" id="KTW28481.1"/>
    </source>
</evidence>
<dbReference type="OrthoDB" id="4457at2759"/>
<dbReference type="FunFam" id="3.30.70.380:FF:000002">
    <property type="entry name" value="phenylalanine--tRNA ligase, mitochondrial"/>
    <property type="match status" value="1"/>
</dbReference>
<comment type="subcellular location">
    <subcellularLocation>
        <location evidence="1">Mitochondrion matrix</location>
    </subcellularLocation>
</comment>
<comment type="catalytic activity">
    <reaction evidence="12">
        <text>tRNA(Phe) + L-phenylalanine + ATP = L-phenylalanyl-tRNA(Phe) + AMP + diphosphate + H(+)</text>
        <dbReference type="Rhea" id="RHEA:19413"/>
        <dbReference type="Rhea" id="RHEA-COMP:9668"/>
        <dbReference type="Rhea" id="RHEA-COMP:9699"/>
        <dbReference type="ChEBI" id="CHEBI:15378"/>
        <dbReference type="ChEBI" id="CHEBI:30616"/>
        <dbReference type="ChEBI" id="CHEBI:33019"/>
        <dbReference type="ChEBI" id="CHEBI:58095"/>
        <dbReference type="ChEBI" id="CHEBI:78442"/>
        <dbReference type="ChEBI" id="CHEBI:78531"/>
        <dbReference type="ChEBI" id="CHEBI:456215"/>
        <dbReference type="EC" id="6.1.1.20"/>
    </reaction>
</comment>
<evidence type="ECO:0000256" key="14">
    <source>
        <dbReference type="ARBA" id="ARBA00073229"/>
    </source>
</evidence>
<dbReference type="Proteomes" id="UP000054454">
    <property type="component" value="Unassembled WGS sequence"/>
</dbReference>
<proteinExistence type="inferred from homology"/>
<name>A0A0W4ZJA7_PNEC8</name>
<evidence type="ECO:0000256" key="3">
    <source>
        <dbReference type="ARBA" id="ARBA00012814"/>
    </source>
</evidence>
<keyword evidence="4 17" id="KW-0436">Ligase</keyword>
<keyword evidence="5" id="KW-0547">Nucleotide-binding</keyword>
<keyword evidence="6" id="KW-0067">ATP-binding</keyword>
<evidence type="ECO:0000256" key="7">
    <source>
        <dbReference type="ARBA" id="ARBA00022917"/>
    </source>
</evidence>
<dbReference type="EC" id="6.1.1.20" evidence="3"/>
<feature type="domain" description="Aminoacyl-transfer RNA synthetases class-II family profile" evidence="15">
    <location>
        <begin position="172"/>
        <end position="367"/>
    </location>
</feature>
<evidence type="ECO:0000256" key="11">
    <source>
        <dbReference type="ARBA" id="ARBA00031194"/>
    </source>
</evidence>
<dbReference type="Gene3D" id="3.30.70.380">
    <property type="entry name" value="Ferrodoxin-fold anticodon-binding domain"/>
    <property type="match status" value="1"/>
</dbReference>
<dbReference type="InterPro" id="IPR005121">
    <property type="entry name" value="Fdx_antiC-bd"/>
</dbReference>
<dbReference type="RefSeq" id="XP_018226024.1">
    <property type="nucleotide sequence ID" value="XM_018370309.1"/>
</dbReference>
<comment type="function">
    <text evidence="13">Is responsible for the charging of tRNA(Phe) with phenylalanine in mitochondrial translation.</text>
</comment>
<dbReference type="InterPro" id="IPR045864">
    <property type="entry name" value="aa-tRNA-synth_II/BPL/LPL"/>
</dbReference>
<feature type="domain" description="FDX-ACB" evidence="16">
    <location>
        <begin position="377"/>
        <end position="483"/>
    </location>
</feature>
<keyword evidence="8" id="KW-0809">Transit peptide</keyword>
<organism evidence="17 18">
    <name type="scientific">Pneumocystis carinii (strain B80)</name>
    <name type="common">Rat pneumocystis pneumonia agent</name>
    <name type="synonym">Pneumocystis carinii f. sp. carinii</name>
    <dbReference type="NCBI Taxonomy" id="1408658"/>
    <lineage>
        <taxon>Eukaryota</taxon>
        <taxon>Fungi</taxon>
        <taxon>Dikarya</taxon>
        <taxon>Ascomycota</taxon>
        <taxon>Taphrinomycotina</taxon>
        <taxon>Pneumocystomycetes</taxon>
        <taxon>Pneumocystaceae</taxon>
        <taxon>Pneumocystis</taxon>
    </lineage>
</organism>
<dbReference type="PROSITE" id="PS51447">
    <property type="entry name" value="FDX_ACB"/>
    <property type="match status" value="1"/>
</dbReference>
<dbReference type="GO" id="GO:0004826">
    <property type="term" value="F:phenylalanine-tRNA ligase activity"/>
    <property type="evidence" value="ECO:0007669"/>
    <property type="project" value="UniProtKB-EC"/>
</dbReference>
<evidence type="ECO:0000256" key="1">
    <source>
        <dbReference type="ARBA" id="ARBA00004305"/>
    </source>
</evidence>
<keyword evidence="18" id="KW-1185">Reference proteome</keyword>
<comment type="similarity">
    <text evidence="2">Belongs to the class-II aminoacyl-tRNA synthetase family.</text>
</comment>
<dbReference type="InterPro" id="IPR006195">
    <property type="entry name" value="aa-tRNA-synth_II"/>
</dbReference>
<reference evidence="18" key="1">
    <citation type="journal article" date="2016" name="Nat. Commun.">
        <title>Genome analysis of three Pneumocystis species reveals adaptation mechanisms to life exclusively in mammalian hosts.</title>
        <authorList>
            <person name="Ma L."/>
            <person name="Chen Z."/>
            <person name="Huang D.W."/>
            <person name="Kutty G."/>
            <person name="Ishihara M."/>
            <person name="Wang H."/>
            <person name="Abouelleil A."/>
            <person name="Bishop L."/>
            <person name="Davey E."/>
            <person name="Deng R."/>
            <person name="Deng X."/>
            <person name="Fan L."/>
            <person name="Fantoni G."/>
            <person name="Fitzgerald M."/>
            <person name="Gogineni E."/>
            <person name="Goldberg J.M."/>
            <person name="Handley G."/>
            <person name="Hu X."/>
            <person name="Huber C."/>
            <person name="Jiao X."/>
            <person name="Jones K."/>
            <person name="Levin J.Z."/>
            <person name="Liu Y."/>
            <person name="Macdonald P."/>
            <person name="Melnikov A."/>
            <person name="Raley C."/>
            <person name="Sassi M."/>
            <person name="Sherman B.T."/>
            <person name="Song X."/>
            <person name="Sykes S."/>
            <person name="Tran B."/>
            <person name="Walsh L."/>
            <person name="Xia Y."/>
            <person name="Yang J."/>
            <person name="Young S."/>
            <person name="Zeng Q."/>
            <person name="Zheng X."/>
            <person name="Stephens R."/>
            <person name="Nusbaum C."/>
            <person name="Birren B.W."/>
            <person name="Azadi P."/>
            <person name="Lempicki R.A."/>
            <person name="Cuomo C.A."/>
            <person name="Kovacs J.A."/>
        </authorList>
    </citation>
    <scope>NUCLEOTIDE SEQUENCE [LARGE SCALE GENOMIC DNA]</scope>
    <source>
        <strain evidence="18">B80</strain>
    </source>
</reference>
<evidence type="ECO:0000256" key="5">
    <source>
        <dbReference type="ARBA" id="ARBA00022741"/>
    </source>
</evidence>
<evidence type="ECO:0000313" key="18">
    <source>
        <dbReference type="Proteomes" id="UP000054454"/>
    </source>
</evidence>
<accession>A0A0W4ZJA7</accession>
<evidence type="ECO:0000256" key="9">
    <source>
        <dbReference type="ARBA" id="ARBA00023128"/>
    </source>
</evidence>
<dbReference type="GeneID" id="28936512"/>
<dbReference type="SMART" id="SM00896">
    <property type="entry name" value="FDX-ACB"/>
    <property type="match status" value="1"/>
</dbReference>
<dbReference type="InterPro" id="IPR036690">
    <property type="entry name" value="Fdx_antiC-bd_sf"/>
</dbReference>
<dbReference type="EMBL" id="LFVZ01000007">
    <property type="protein sequence ID" value="KTW28481.1"/>
    <property type="molecule type" value="Genomic_DNA"/>
</dbReference>
<keyword evidence="9" id="KW-0496">Mitochondrion</keyword>
<dbReference type="SUPFAM" id="SSF54991">
    <property type="entry name" value="Anticodon-binding domain of PheRS"/>
    <property type="match status" value="1"/>
</dbReference>
<evidence type="ECO:0000256" key="10">
    <source>
        <dbReference type="ARBA" id="ARBA00023146"/>
    </source>
</evidence>
<dbReference type="PANTHER" id="PTHR11538:SF41">
    <property type="entry name" value="PHENYLALANINE--TRNA LIGASE, MITOCHONDRIAL"/>
    <property type="match status" value="1"/>
</dbReference>
<dbReference type="VEuPathDB" id="FungiDB:T552_01741"/>
<evidence type="ECO:0000259" key="15">
    <source>
        <dbReference type="PROSITE" id="PS50862"/>
    </source>
</evidence>
<evidence type="ECO:0000256" key="13">
    <source>
        <dbReference type="ARBA" id="ARBA00057761"/>
    </source>
</evidence>
<dbReference type="AlphaFoldDB" id="A0A0W4ZJA7"/>
<comment type="caution">
    <text evidence="17">The sequence shown here is derived from an EMBL/GenBank/DDBJ whole genome shotgun (WGS) entry which is preliminary data.</text>
</comment>
<dbReference type="GO" id="GO:0005524">
    <property type="term" value="F:ATP binding"/>
    <property type="evidence" value="ECO:0007669"/>
    <property type="project" value="UniProtKB-KW"/>
</dbReference>
<dbReference type="PANTHER" id="PTHR11538">
    <property type="entry name" value="PHENYLALANYL-TRNA SYNTHETASE"/>
    <property type="match status" value="1"/>
</dbReference>
<dbReference type="SUPFAM" id="SSF55681">
    <property type="entry name" value="Class II aaRS and biotin synthetases"/>
    <property type="match status" value="1"/>
</dbReference>
<keyword evidence="7" id="KW-0648">Protein biosynthesis</keyword>
<dbReference type="GO" id="GO:0070156">
    <property type="term" value="P:mitochondrial phenylalanyl-tRNA aminoacylation"/>
    <property type="evidence" value="ECO:0007669"/>
    <property type="project" value="EnsemblFungi"/>
</dbReference>
<dbReference type="Gene3D" id="3.30.930.10">
    <property type="entry name" value="Bira Bifunctional Protein, Domain 2"/>
    <property type="match status" value="1"/>
</dbReference>
<dbReference type="CDD" id="cd00496">
    <property type="entry name" value="PheRS_alpha_core"/>
    <property type="match status" value="1"/>
</dbReference>
<dbReference type="NCBIfam" id="TIGR00469">
    <property type="entry name" value="pheS_mito"/>
    <property type="match status" value="1"/>
</dbReference>
<dbReference type="FunFam" id="3.30.930.10:FF:000053">
    <property type="entry name" value="Phenylalanyl-tRNA synthetase mitochondrial"/>
    <property type="match status" value="1"/>
</dbReference>
<sequence>MKLLDKVPFNRHFMAQKLNNKSIISILNSYSFFFRKFGEKTAKKGTERPNNKEYISILGEKYRSDSYSNITPTILKAVEKKLHFQVSHPLGILRQIIESQFDTTNYEIFNEFSPVVSTVKNFDWLKFPIDHPDRKSTNTYYVNENHVLRTHTSAHQIDAFRRMKKKGFLITADVYRRDEIDKNHYPVFHQMEGVRVWEKTEGRSLVEEIEILESNISYLGIVIENSTFPFYSQQNPLQKNHQKDEIEAISRHLIKTVEKIIGYIYEISRPLHDQLNKDTPLKIRWIESYFPFTSPSWELEIFWEGKWIEICGCGIINHELLKIADIPNRIGWAFGLGLERIAMIFFKIPDIRLFWSNDPRFLKQFSPGKISIFQPYSKYPPCYKDIAFWVNKKEISDKSSLSTIKRRKFCENDFMEIVRNVGGILIEEVKLIDQYTHLETKRKSLCYRINYRSMDRSLTDKEVNKLQERLRSRIAEELDIELR</sequence>
<dbReference type="GO" id="GO:0000049">
    <property type="term" value="F:tRNA binding"/>
    <property type="evidence" value="ECO:0007669"/>
    <property type="project" value="InterPro"/>
</dbReference>
<dbReference type="GO" id="GO:0005759">
    <property type="term" value="C:mitochondrial matrix"/>
    <property type="evidence" value="ECO:0007669"/>
    <property type="project" value="UniProtKB-SubCell"/>
</dbReference>
<gene>
    <name evidence="17" type="ORF">T552_01741</name>
</gene>
<dbReference type="PROSITE" id="PS50862">
    <property type="entry name" value="AA_TRNA_LIGASE_II"/>
    <property type="match status" value="1"/>
</dbReference>
<protein>
    <recommendedName>
        <fullName evidence="14">Phenylalanine--tRNA ligase, mitochondrial</fullName>
        <ecNumber evidence="3">6.1.1.20</ecNumber>
    </recommendedName>
    <alternativeName>
        <fullName evidence="11">Phenylalanyl-tRNA synthetase</fullName>
    </alternativeName>
</protein>
<dbReference type="Pfam" id="PF03147">
    <property type="entry name" value="FDX-ACB"/>
    <property type="match status" value="1"/>
</dbReference>
<evidence type="ECO:0000256" key="6">
    <source>
        <dbReference type="ARBA" id="ARBA00022840"/>
    </source>
</evidence>
<keyword evidence="10" id="KW-0030">Aminoacyl-tRNA synthetase</keyword>
<dbReference type="Pfam" id="PF01409">
    <property type="entry name" value="tRNA-synt_2d"/>
    <property type="match status" value="2"/>
</dbReference>
<evidence type="ECO:0000256" key="12">
    <source>
        <dbReference type="ARBA" id="ARBA00049255"/>
    </source>
</evidence>
<dbReference type="InterPro" id="IPR004530">
    <property type="entry name" value="Phe-tRNA-synth_IIc_mito"/>
</dbReference>